<accession>A0ABN2TMY0</accession>
<keyword evidence="6" id="KW-0046">Antibiotic resistance</keyword>
<dbReference type="InterPro" id="IPR003439">
    <property type="entry name" value="ABC_transporter-like_ATP-bd"/>
</dbReference>
<dbReference type="GO" id="GO:0005524">
    <property type="term" value="F:ATP binding"/>
    <property type="evidence" value="ECO:0007669"/>
    <property type="project" value="UniProtKB-KW"/>
</dbReference>
<sequence>MSTRTPAAIEIRDLVKTFGRTTALHGVDLAVPRGSVVGVIGPNGAGKSTTMRVLLDIIRPSSGDVRVLGEDPRRGGPHLRRRIGYLPGEFVLGDRVTARRLLTHFCRLAAPHAVRRIDPMAERLGLDPDRPIRSLSKGNKQKVGLVQAFIHHPELLILDEPTSGLDPILQREFLAMVHEAQAAGTTVFLSSHVLSEVESVAQTAAVLRSGRVVAEAPVAELRTRAGHELTARLAHVSAERVGASAARHIPDAVLDLEPVEDGRLLLRGRVPGEHEAAEVLAFLREFTVEDFTFRPRNLESAVLELYADGDSEDGSDGGSAGDSVDGTCSDRESPRCTTVVP</sequence>
<dbReference type="InterPro" id="IPR027417">
    <property type="entry name" value="P-loop_NTPase"/>
</dbReference>
<evidence type="ECO:0000256" key="5">
    <source>
        <dbReference type="ARBA" id="ARBA00022840"/>
    </source>
</evidence>
<dbReference type="InterPro" id="IPR050763">
    <property type="entry name" value="ABC_transporter_ATP-binding"/>
</dbReference>
<keyword evidence="5 9" id="KW-0067">ATP-binding</keyword>
<dbReference type="PANTHER" id="PTHR42711">
    <property type="entry name" value="ABC TRANSPORTER ATP-BINDING PROTEIN"/>
    <property type="match status" value="1"/>
</dbReference>
<evidence type="ECO:0000259" key="8">
    <source>
        <dbReference type="PROSITE" id="PS50893"/>
    </source>
</evidence>
<dbReference type="Gene3D" id="3.40.50.300">
    <property type="entry name" value="P-loop containing nucleotide triphosphate hydrolases"/>
    <property type="match status" value="1"/>
</dbReference>
<evidence type="ECO:0000256" key="1">
    <source>
        <dbReference type="ARBA" id="ARBA00004202"/>
    </source>
</evidence>
<dbReference type="RefSeq" id="WP_344310325.1">
    <property type="nucleotide sequence ID" value="NZ_BAAANO010000028.1"/>
</dbReference>
<name>A0ABN2TMY0_9MICO</name>
<reference evidence="9 10" key="1">
    <citation type="journal article" date="2019" name="Int. J. Syst. Evol. Microbiol.">
        <title>The Global Catalogue of Microorganisms (GCM) 10K type strain sequencing project: providing services to taxonomists for standard genome sequencing and annotation.</title>
        <authorList>
            <consortium name="The Broad Institute Genomics Platform"/>
            <consortium name="The Broad Institute Genome Sequencing Center for Infectious Disease"/>
            <person name="Wu L."/>
            <person name="Ma J."/>
        </authorList>
    </citation>
    <scope>NUCLEOTIDE SEQUENCE [LARGE SCALE GENOMIC DNA]</scope>
    <source>
        <strain evidence="9 10">JCM 14546</strain>
    </source>
</reference>
<evidence type="ECO:0000256" key="4">
    <source>
        <dbReference type="ARBA" id="ARBA00022741"/>
    </source>
</evidence>
<comment type="subcellular location">
    <subcellularLocation>
        <location evidence="1">Cell membrane</location>
        <topology evidence="1">Peripheral membrane protein</topology>
    </subcellularLocation>
</comment>
<dbReference type="InterPro" id="IPR017871">
    <property type="entry name" value="ABC_transporter-like_CS"/>
</dbReference>
<dbReference type="SUPFAM" id="SSF52540">
    <property type="entry name" value="P-loop containing nucleoside triphosphate hydrolases"/>
    <property type="match status" value="1"/>
</dbReference>
<dbReference type="Proteomes" id="UP001500755">
    <property type="component" value="Unassembled WGS sequence"/>
</dbReference>
<comment type="caution">
    <text evidence="9">The sequence shown here is derived from an EMBL/GenBank/DDBJ whole genome shotgun (WGS) entry which is preliminary data.</text>
</comment>
<keyword evidence="10" id="KW-1185">Reference proteome</keyword>
<evidence type="ECO:0000256" key="3">
    <source>
        <dbReference type="ARBA" id="ARBA00022448"/>
    </source>
</evidence>
<dbReference type="PROSITE" id="PS00211">
    <property type="entry name" value="ABC_TRANSPORTER_1"/>
    <property type="match status" value="1"/>
</dbReference>
<proteinExistence type="inferred from homology"/>
<evidence type="ECO:0000313" key="10">
    <source>
        <dbReference type="Proteomes" id="UP001500755"/>
    </source>
</evidence>
<dbReference type="Pfam" id="PF00005">
    <property type="entry name" value="ABC_tran"/>
    <property type="match status" value="1"/>
</dbReference>
<evidence type="ECO:0000313" key="9">
    <source>
        <dbReference type="EMBL" id="GAA2013039.1"/>
    </source>
</evidence>
<evidence type="ECO:0000256" key="6">
    <source>
        <dbReference type="ARBA" id="ARBA00023251"/>
    </source>
</evidence>
<dbReference type="PANTHER" id="PTHR42711:SF5">
    <property type="entry name" value="ABC TRANSPORTER ATP-BINDING PROTEIN NATA"/>
    <property type="match status" value="1"/>
</dbReference>
<dbReference type="SMART" id="SM00382">
    <property type="entry name" value="AAA"/>
    <property type="match status" value="1"/>
</dbReference>
<dbReference type="PROSITE" id="PS50893">
    <property type="entry name" value="ABC_TRANSPORTER_2"/>
    <property type="match status" value="1"/>
</dbReference>
<gene>
    <name evidence="9" type="ORF">GCM10009755_25820</name>
</gene>
<dbReference type="EMBL" id="BAAANO010000028">
    <property type="protein sequence ID" value="GAA2013039.1"/>
    <property type="molecule type" value="Genomic_DNA"/>
</dbReference>
<feature type="domain" description="ABC transporter" evidence="8">
    <location>
        <begin position="9"/>
        <end position="234"/>
    </location>
</feature>
<comment type="similarity">
    <text evidence="2">Belongs to the ABC transporter superfamily.</text>
</comment>
<protein>
    <submittedName>
        <fullName evidence="9">ABC transporter ATP-binding protein</fullName>
    </submittedName>
</protein>
<keyword evidence="4" id="KW-0547">Nucleotide-binding</keyword>
<evidence type="ECO:0000256" key="7">
    <source>
        <dbReference type="SAM" id="MobiDB-lite"/>
    </source>
</evidence>
<evidence type="ECO:0000256" key="2">
    <source>
        <dbReference type="ARBA" id="ARBA00005417"/>
    </source>
</evidence>
<organism evidence="9 10">
    <name type="scientific">Brevibacterium samyangense</name>
    <dbReference type="NCBI Taxonomy" id="366888"/>
    <lineage>
        <taxon>Bacteria</taxon>
        <taxon>Bacillati</taxon>
        <taxon>Actinomycetota</taxon>
        <taxon>Actinomycetes</taxon>
        <taxon>Micrococcales</taxon>
        <taxon>Brevibacteriaceae</taxon>
        <taxon>Brevibacterium</taxon>
    </lineage>
</organism>
<dbReference type="CDD" id="cd03230">
    <property type="entry name" value="ABC_DR_subfamily_A"/>
    <property type="match status" value="1"/>
</dbReference>
<dbReference type="InterPro" id="IPR003593">
    <property type="entry name" value="AAA+_ATPase"/>
</dbReference>
<feature type="region of interest" description="Disordered" evidence="7">
    <location>
        <begin position="309"/>
        <end position="341"/>
    </location>
</feature>
<keyword evidence="3" id="KW-0813">Transport</keyword>